<dbReference type="Pfam" id="PF01794">
    <property type="entry name" value="Ferric_reduct"/>
    <property type="match status" value="1"/>
</dbReference>
<evidence type="ECO:0000256" key="4">
    <source>
        <dbReference type="ARBA" id="ARBA00023136"/>
    </source>
</evidence>
<comment type="caution">
    <text evidence="7">The sequence shown here is derived from an EMBL/GenBank/DDBJ whole genome shotgun (WGS) entry which is preliminary data.</text>
</comment>
<evidence type="ECO:0000259" key="6">
    <source>
        <dbReference type="Pfam" id="PF01794"/>
    </source>
</evidence>
<keyword evidence="3 5" id="KW-1133">Transmembrane helix</keyword>
<keyword evidence="8" id="KW-1185">Reference proteome</keyword>
<gene>
    <name evidence="7" type="ORF">NDK43_01775</name>
</gene>
<dbReference type="InterPro" id="IPR013130">
    <property type="entry name" value="Fe3_Rdtase_TM_dom"/>
</dbReference>
<reference evidence="7 8" key="1">
    <citation type="submission" date="2022-06" db="EMBL/GenBank/DDBJ databases">
        <authorList>
            <person name="Jeon C.O."/>
        </authorList>
    </citation>
    <scope>NUCLEOTIDE SEQUENCE [LARGE SCALE GENOMIC DNA]</scope>
    <source>
        <strain evidence="7 8">KCTC 13943</strain>
    </source>
</reference>
<feature type="transmembrane region" description="Helical" evidence="5">
    <location>
        <begin position="6"/>
        <end position="29"/>
    </location>
</feature>
<protein>
    <submittedName>
        <fullName evidence="7">Ferric reductase-like transmembrane domain-containing protein</fullName>
    </submittedName>
</protein>
<dbReference type="Proteomes" id="UP001523262">
    <property type="component" value="Unassembled WGS sequence"/>
</dbReference>
<name>A0ABT0W5J3_9BACI</name>
<dbReference type="EMBL" id="JAMQCR010000001">
    <property type="protein sequence ID" value="MCM2531365.1"/>
    <property type="molecule type" value="Genomic_DNA"/>
</dbReference>
<evidence type="ECO:0000256" key="2">
    <source>
        <dbReference type="ARBA" id="ARBA00022692"/>
    </source>
</evidence>
<organism evidence="7 8">
    <name type="scientific">Neobacillus pocheonensis</name>
    <dbReference type="NCBI Taxonomy" id="363869"/>
    <lineage>
        <taxon>Bacteria</taxon>
        <taxon>Bacillati</taxon>
        <taxon>Bacillota</taxon>
        <taxon>Bacilli</taxon>
        <taxon>Bacillales</taxon>
        <taxon>Bacillaceae</taxon>
        <taxon>Neobacillus</taxon>
    </lineage>
</organism>
<keyword evidence="4 5" id="KW-0472">Membrane</keyword>
<feature type="transmembrane region" description="Helical" evidence="5">
    <location>
        <begin position="146"/>
        <end position="165"/>
    </location>
</feature>
<accession>A0ABT0W5J3</accession>
<evidence type="ECO:0000256" key="5">
    <source>
        <dbReference type="SAM" id="Phobius"/>
    </source>
</evidence>
<feature type="transmembrane region" description="Helical" evidence="5">
    <location>
        <begin position="50"/>
        <end position="71"/>
    </location>
</feature>
<feature type="transmembrane region" description="Helical" evidence="5">
    <location>
        <begin position="91"/>
        <end position="110"/>
    </location>
</feature>
<comment type="subcellular location">
    <subcellularLocation>
        <location evidence="1">Membrane</location>
        <topology evidence="1">Multi-pass membrane protein</topology>
    </subcellularLocation>
</comment>
<evidence type="ECO:0000256" key="1">
    <source>
        <dbReference type="ARBA" id="ARBA00004141"/>
    </source>
</evidence>
<sequence length="175" mass="19937">MESFEWYVIRATGTVAYLLLYLSVIIGLYTQVQKKRKQKITITLHLHETLANWAFFMVCGHLGFLLIDSYISFKWAEVLIPSNTTYKPLPMAMGIISFYFLIITIVTSKARKKIGYQRWRKLHALNPILYVLVTLHGLFIGTDFQGGVLAVVNIVPLIIMGGLLLKGQQKLNMSN</sequence>
<evidence type="ECO:0000256" key="3">
    <source>
        <dbReference type="ARBA" id="ARBA00022989"/>
    </source>
</evidence>
<evidence type="ECO:0000313" key="7">
    <source>
        <dbReference type="EMBL" id="MCM2531365.1"/>
    </source>
</evidence>
<feature type="transmembrane region" description="Helical" evidence="5">
    <location>
        <begin position="122"/>
        <end position="140"/>
    </location>
</feature>
<evidence type="ECO:0000313" key="8">
    <source>
        <dbReference type="Proteomes" id="UP001523262"/>
    </source>
</evidence>
<proteinExistence type="predicted"/>
<feature type="domain" description="Ferric oxidoreductase" evidence="6">
    <location>
        <begin position="12"/>
        <end position="133"/>
    </location>
</feature>
<keyword evidence="2 5" id="KW-0812">Transmembrane</keyword>